<sequence length="505" mass="53283">MESKQTIQDDVKRFLEDLDTLTGPPVQPKTPTRPSPTTAAPKTDAFKTVTAAGPGMSRPPKTSTNSKDILSFLDEIDASPAVTASTTAALPGTTPPAAMQSAVPPKPKPMAAATATLHLPRPPTASLSPPTSITAASPSNNSPSDAICAPASSHLPSAGDQSRPGLSQPPAMDTRMDIPMDPQMGSQMHPHTDPQMTPNNWSWGTIWSSAATATAKGLENMQAMAEQTAHAVSSNDKVRGLYAGVAPEIGRIGTDLSNLAKISANTIADTIAPPLVRGGLHGGPAGASFSSTIHVWFCADVPDPVVLEQLHNFVQTTLEEMWMKPFLPADSKTGAPLSANANPRIIQICDRVAVNSIQNPDPVVVKSLSEALAHSDVIIARLQTLSESHQSSASAHAENTHKPEGQDEAGPERACFLCVQPFSTILAPSQLFDATKHTQYLVTMVCDAGDLGVISPLTISQSVAACNPSTQSEPHWAAWEQTLHRRVIETAIADLCEEFVVSVRF</sequence>
<evidence type="ECO:0000256" key="1">
    <source>
        <dbReference type="SAM" id="MobiDB-lite"/>
    </source>
</evidence>
<proteinExistence type="predicted"/>
<feature type="region of interest" description="Disordered" evidence="1">
    <location>
        <begin position="84"/>
        <end position="175"/>
    </location>
</feature>
<dbReference type="EMBL" id="JAFCIX010000037">
    <property type="protein sequence ID" value="KAH6600422.1"/>
    <property type="molecule type" value="Genomic_DNA"/>
</dbReference>
<comment type="caution">
    <text evidence="2">The sequence shown here is derived from an EMBL/GenBank/DDBJ whole genome shotgun (WGS) entry which is preliminary data.</text>
</comment>
<accession>A0ABQ8FLM5</accession>
<keyword evidence="3" id="KW-1185">Reference proteome</keyword>
<organism evidence="2 3">
    <name type="scientific">Batrachochytrium salamandrivorans</name>
    <dbReference type="NCBI Taxonomy" id="1357716"/>
    <lineage>
        <taxon>Eukaryota</taxon>
        <taxon>Fungi</taxon>
        <taxon>Fungi incertae sedis</taxon>
        <taxon>Chytridiomycota</taxon>
        <taxon>Chytridiomycota incertae sedis</taxon>
        <taxon>Chytridiomycetes</taxon>
        <taxon>Rhizophydiales</taxon>
        <taxon>Rhizophydiales incertae sedis</taxon>
        <taxon>Batrachochytrium</taxon>
    </lineage>
</organism>
<protein>
    <submittedName>
        <fullName evidence="2">Uncharacterized protein</fullName>
    </submittedName>
</protein>
<feature type="region of interest" description="Disordered" evidence="1">
    <location>
        <begin position="389"/>
        <end position="408"/>
    </location>
</feature>
<dbReference type="Proteomes" id="UP001648503">
    <property type="component" value="Unassembled WGS sequence"/>
</dbReference>
<dbReference type="PANTHER" id="PTHR28265:SF1">
    <property type="entry name" value="MAINTENANCE OF TELOMERE CAPPING PROTEIN 1"/>
    <property type="match status" value="1"/>
</dbReference>
<feature type="compositionally biased region" description="Low complexity" evidence="1">
    <location>
        <begin position="84"/>
        <end position="98"/>
    </location>
</feature>
<dbReference type="Pfam" id="PF10310">
    <property type="entry name" value="DUF5427"/>
    <property type="match status" value="1"/>
</dbReference>
<feature type="compositionally biased region" description="Pro residues" evidence="1">
    <location>
        <begin position="25"/>
        <end position="34"/>
    </location>
</feature>
<evidence type="ECO:0000313" key="2">
    <source>
        <dbReference type="EMBL" id="KAH6600422.1"/>
    </source>
</evidence>
<gene>
    <name evidence="2" type="ORF">BASA50_002319</name>
</gene>
<dbReference type="PANTHER" id="PTHR28265">
    <property type="entry name" value="MAINTENANCE OF TELOMERE CAPPING PROTEIN 1"/>
    <property type="match status" value="1"/>
</dbReference>
<name>A0ABQ8FLM5_9FUNG</name>
<dbReference type="InterPro" id="IPR018814">
    <property type="entry name" value="DUF5427"/>
</dbReference>
<reference evidence="2 3" key="1">
    <citation type="submission" date="2021-02" db="EMBL/GenBank/DDBJ databases">
        <title>Variation within the Batrachochytrium salamandrivorans European outbreak.</title>
        <authorList>
            <person name="Kelly M."/>
            <person name="Pasmans F."/>
            <person name="Shea T.P."/>
            <person name="Munoz J.F."/>
            <person name="Carranza S."/>
            <person name="Cuomo C.A."/>
            <person name="Martel A."/>
        </authorList>
    </citation>
    <scope>NUCLEOTIDE SEQUENCE [LARGE SCALE GENOMIC DNA]</scope>
    <source>
        <strain evidence="2 3">AMFP18/2</strain>
    </source>
</reference>
<evidence type="ECO:0000313" key="3">
    <source>
        <dbReference type="Proteomes" id="UP001648503"/>
    </source>
</evidence>
<feature type="compositionally biased region" description="Low complexity" evidence="1">
    <location>
        <begin position="124"/>
        <end position="144"/>
    </location>
</feature>
<feature type="region of interest" description="Disordered" evidence="1">
    <location>
        <begin position="17"/>
        <end position="44"/>
    </location>
</feature>